<dbReference type="InterPro" id="IPR011008">
    <property type="entry name" value="Dimeric_a/b-barrel"/>
</dbReference>
<evidence type="ECO:0000313" key="1">
    <source>
        <dbReference type="EMBL" id="MYN01534.1"/>
    </source>
</evidence>
<sequence length="238" mass="26236">MLHTMDTYPIIEFRRYTTVEGGQAAFARYFETLFPEAFQQLGAMALGQFTEPERRNSFLWLRGFASWEQRAVANAAFYYGPVWQEHKATLNGLMTDSDNVLLLRPLQAGSGVPVLPAVDPLREPSGAQGAAVAMLFAVQPGAVERFAELAAPAFAAWRDEGWRQAGLLATLDMPNNFPQLPVRGDGPHLVWLGIAAQGSAAPAMQALGERALALLRQPPERLLLRPTQRSRLRVVPQN</sequence>
<name>A0A6N9HDE6_9BURK</name>
<proteinExistence type="predicted"/>
<dbReference type="EMBL" id="WWCJ01000003">
    <property type="protein sequence ID" value="MYN01534.1"/>
    <property type="molecule type" value="Genomic_DNA"/>
</dbReference>
<keyword evidence="2" id="KW-1185">Reference proteome</keyword>
<dbReference type="AlphaFoldDB" id="A0A6N9HDE6"/>
<evidence type="ECO:0008006" key="3">
    <source>
        <dbReference type="Google" id="ProtNLM"/>
    </source>
</evidence>
<dbReference type="SUPFAM" id="SSF54909">
    <property type="entry name" value="Dimeric alpha+beta barrel"/>
    <property type="match status" value="1"/>
</dbReference>
<reference evidence="1 2" key="1">
    <citation type="submission" date="2019-12" db="EMBL/GenBank/DDBJ databases">
        <title>Novel species isolated from a subtropical stream in China.</title>
        <authorList>
            <person name="Lu H."/>
        </authorList>
    </citation>
    <scope>NUCLEOTIDE SEQUENCE [LARGE SCALE GENOMIC DNA]</scope>
    <source>
        <strain evidence="1 2">DS3</strain>
    </source>
</reference>
<organism evidence="1 2">
    <name type="scientific">Pseudoduganella guangdongensis</name>
    <dbReference type="NCBI Taxonomy" id="2692179"/>
    <lineage>
        <taxon>Bacteria</taxon>
        <taxon>Pseudomonadati</taxon>
        <taxon>Pseudomonadota</taxon>
        <taxon>Betaproteobacteria</taxon>
        <taxon>Burkholderiales</taxon>
        <taxon>Oxalobacteraceae</taxon>
        <taxon>Telluria group</taxon>
        <taxon>Pseudoduganella</taxon>
    </lineage>
</organism>
<dbReference type="RefSeq" id="WP_161024546.1">
    <property type="nucleotide sequence ID" value="NZ_WWCJ01000003.1"/>
</dbReference>
<dbReference type="Proteomes" id="UP000448575">
    <property type="component" value="Unassembled WGS sequence"/>
</dbReference>
<comment type="caution">
    <text evidence="1">The sequence shown here is derived from an EMBL/GenBank/DDBJ whole genome shotgun (WGS) entry which is preliminary data.</text>
</comment>
<evidence type="ECO:0000313" key="2">
    <source>
        <dbReference type="Proteomes" id="UP000448575"/>
    </source>
</evidence>
<gene>
    <name evidence="1" type="ORF">GTP41_05420</name>
</gene>
<dbReference type="Gene3D" id="3.30.70.100">
    <property type="match status" value="1"/>
</dbReference>
<protein>
    <recommendedName>
        <fullName evidence="3">NIPSNAP family protein</fullName>
    </recommendedName>
</protein>
<accession>A0A6N9HDE6</accession>